<evidence type="ECO:0000256" key="2">
    <source>
        <dbReference type="ARBA" id="ARBA00022801"/>
    </source>
</evidence>
<dbReference type="Gene3D" id="3.10.129.10">
    <property type="entry name" value="Hotdog Thioesterase"/>
    <property type="match status" value="1"/>
</dbReference>
<dbReference type="PROSITE" id="PS51770">
    <property type="entry name" value="HOTDOG_ACOT"/>
    <property type="match status" value="1"/>
</dbReference>
<dbReference type="CDD" id="cd03442">
    <property type="entry name" value="BFIT_BACH"/>
    <property type="match status" value="1"/>
</dbReference>
<dbReference type="InterPro" id="IPR033120">
    <property type="entry name" value="HOTDOG_ACOT"/>
</dbReference>
<dbReference type="InterPro" id="IPR029069">
    <property type="entry name" value="HotDog_dom_sf"/>
</dbReference>
<evidence type="ECO:0000259" key="4">
    <source>
        <dbReference type="PROSITE" id="PS51770"/>
    </source>
</evidence>
<proteinExistence type="inferred from homology"/>
<evidence type="ECO:0000256" key="1">
    <source>
        <dbReference type="ARBA" id="ARBA00010458"/>
    </source>
</evidence>
<sequence>MSEIKRPNESLIVNTDQVMINDLNNYNTLFGGVLMKKLDNNATLSARRHSRVKECVTASTDSIDFLYPITQSDSVCVESFVSYTGSKSMEIFCKVIAEDMISGERRMAATAFLTFVALDEDKKPIKVPEISPETEEEKFLYESGKERAETRRIRRKHSKELTKMIQLEKPWEKGDVDYDDYVSGIK</sequence>
<evidence type="ECO:0000313" key="6">
    <source>
        <dbReference type="Proteomes" id="UP001596494"/>
    </source>
</evidence>
<dbReference type="Proteomes" id="UP001596494">
    <property type="component" value="Unassembled WGS sequence"/>
</dbReference>
<dbReference type="EMBL" id="JBHTBY010000017">
    <property type="protein sequence ID" value="MFC7322935.1"/>
    <property type="molecule type" value="Genomic_DNA"/>
</dbReference>
<dbReference type="InterPro" id="IPR040170">
    <property type="entry name" value="Cytosol_ACT"/>
</dbReference>
<protein>
    <submittedName>
        <fullName evidence="5">Acyl-CoA thioesterase</fullName>
        <ecNumber evidence="5">3.1.2.20</ecNumber>
    </submittedName>
</protein>
<comment type="similarity">
    <text evidence="1">Belongs to the acyl coenzyme A hydrolase family.</text>
</comment>
<dbReference type="GO" id="GO:0047617">
    <property type="term" value="F:fatty acyl-CoA hydrolase activity"/>
    <property type="evidence" value="ECO:0007669"/>
    <property type="project" value="UniProtKB-EC"/>
</dbReference>
<dbReference type="RefSeq" id="WP_289215286.1">
    <property type="nucleotide sequence ID" value="NZ_JAPVRC010000002.1"/>
</dbReference>
<keyword evidence="2 3" id="KW-0378">Hydrolase</keyword>
<comment type="caution">
    <text evidence="5">The sequence shown here is derived from an EMBL/GenBank/DDBJ whole genome shotgun (WGS) entry which is preliminary data.</text>
</comment>
<dbReference type="Pfam" id="PF03061">
    <property type="entry name" value="4HBT"/>
    <property type="match status" value="1"/>
</dbReference>
<keyword evidence="6" id="KW-1185">Reference proteome</keyword>
<dbReference type="EC" id="3.1.2.20" evidence="5"/>
<reference evidence="6" key="1">
    <citation type="journal article" date="2019" name="Int. J. Syst. Evol. Microbiol.">
        <title>The Global Catalogue of Microorganisms (GCM) 10K type strain sequencing project: providing services to taxonomists for standard genome sequencing and annotation.</title>
        <authorList>
            <consortium name="The Broad Institute Genomics Platform"/>
            <consortium name="The Broad Institute Genome Sequencing Center for Infectious Disease"/>
            <person name="Wu L."/>
            <person name="Ma J."/>
        </authorList>
    </citation>
    <scope>NUCLEOTIDE SEQUENCE [LARGE SCALE GENOMIC DNA]</scope>
    <source>
        <strain evidence="6">CCUG 73951</strain>
    </source>
</reference>
<dbReference type="PANTHER" id="PTHR11049">
    <property type="entry name" value="ACYL COENZYME A THIOESTER HYDROLASE"/>
    <property type="match status" value="1"/>
</dbReference>
<dbReference type="SUPFAM" id="SSF54637">
    <property type="entry name" value="Thioesterase/thiol ester dehydrase-isomerase"/>
    <property type="match status" value="1"/>
</dbReference>
<dbReference type="InterPro" id="IPR006683">
    <property type="entry name" value="Thioestr_dom"/>
</dbReference>
<evidence type="ECO:0000256" key="3">
    <source>
        <dbReference type="PROSITE-ProRule" id="PRU01106"/>
    </source>
</evidence>
<organism evidence="5 6">
    <name type="scientific">Halobacillus campisalis</name>
    <dbReference type="NCBI Taxonomy" id="435909"/>
    <lineage>
        <taxon>Bacteria</taxon>
        <taxon>Bacillati</taxon>
        <taxon>Bacillota</taxon>
        <taxon>Bacilli</taxon>
        <taxon>Bacillales</taxon>
        <taxon>Bacillaceae</taxon>
        <taxon>Halobacillus</taxon>
    </lineage>
</organism>
<accession>A0ABW2K7Z0</accession>
<dbReference type="PANTHER" id="PTHR11049:SF24">
    <property type="entry name" value="CYTOSOLIC ACYL COENZYME A THIOESTER HYDROLASE"/>
    <property type="match status" value="1"/>
</dbReference>
<name>A0ABW2K7Z0_9BACI</name>
<feature type="domain" description="HotDog ACOT-type" evidence="4">
    <location>
        <begin position="8"/>
        <end position="121"/>
    </location>
</feature>
<evidence type="ECO:0000313" key="5">
    <source>
        <dbReference type="EMBL" id="MFC7322935.1"/>
    </source>
</evidence>
<gene>
    <name evidence="5" type="ORF">ACFQMN_18875</name>
</gene>